<dbReference type="OrthoDB" id="10266249at2759"/>
<reference evidence="7" key="1">
    <citation type="journal article" date="2020" name="Stud. Mycol.">
        <title>101 Dothideomycetes genomes: a test case for predicting lifestyles and emergence of pathogens.</title>
        <authorList>
            <person name="Haridas S."/>
            <person name="Albert R."/>
            <person name="Binder M."/>
            <person name="Bloem J."/>
            <person name="Labutti K."/>
            <person name="Salamov A."/>
            <person name="Andreopoulos B."/>
            <person name="Baker S."/>
            <person name="Barry K."/>
            <person name="Bills G."/>
            <person name="Bluhm B."/>
            <person name="Cannon C."/>
            <person name="Castanera R."/>
            <person name="Culley D."/>
            <person name="Daum C."/>
            <person name="Ezra D."/>
            <person name="Gonzalez J."/>
            <person name="Henrissat B."/>
            <person name="Kuo A."/>
            <person name="Liang C."/>
            <person name="Lipzen A."/>
            <person name="Lutzoni F."/>
            <person name="Magnuson J."/>
            <person name="Mondo S."/>
            <person name="Nolan M."/>
            <person name="Ohm R."/>
            <person name="Pangilinan J."/>
            <person name="Park H.-J."/>
            <person name="Ramirez L."/>
            <person name="Alfaro M."/>
            <person name="Sun H."/>
            <person name="Tritt A."/>
            <person name="Yoshinaga Y."/>
            <person name="Zwiers L.-H."/>
            <person name="Turgeon B."/>
            <person name="Goodwin S."/>
            <person name="Spatafora J."/>
            <person name="Crous P."/>
            <person name="Grigoriev I."/>
        </authorList>
    </citation>
    <scope>NUCLEOTIDE SEQUENCE</scope>
    <source>
        <strain evidence="7">CBS 101060</strain>
    </source>
</reference>
<dbReference type="SUPFAM" id="SSF57667">
    <property type="entry name" value="beta-beta-alpha zinc fingers"/>
    <property type="match status" value="1"/>
</dbReference>
<dbReference type="GO" id="GO:0008270">
    <property type="term" value="F:zinc ion binding"/>
    <property type="evidence" value="ECO:0007669"/>
    <property type="project" value="UniProtKB-KW"/>
</dbReference>
<dbReference type="GO" id="GO:0003690">
    <property type="term" value="F:double-stranded DNA binding"/>
    <property type="evidence" value="ECO:0007669"/>
    <property type="project" value="TreeGrafter"/>
</dbReference>
<dbReference type="InterPro" id="IPR037321">
    <property type="entry name" value="KIN17-like"/>
</dbReference>
<evidence type="ECO:0000259" key="6">
    <source>
        <dbReference type="PROSITE" id="PS00028"/>
    </source>
</evidence>
<evidence type="ECO:0000313" key="8">
    <source>
        <dbReference type="Proteomes" id="UP000799429"/>
    </source>
</evidence>
<name>A0A9P4SHH7_9PEZI</name>
<evidence type="ECO:0000256" key="5">
    <source>
        <dbReference type="SAM" id="MobiDB-lite"/>
    </source>
</evidence>
<dbReference type="InterPro" id="IPR019447">
    <property type="entry name" value="DNA/RNA-bd_Kin17_WH-like_dom"/>
</dbReference>
<dbReference type="InterPro" id="IPR038254">
    <property type="entry name" value="KIN17_WH-like_sf"/>
</dbReference>
<evidence type="ECO:0000256" key="1">
    <source>
        <dbReference type="ARBA" id="ARBA00008517"/>
    </source>
</evidence>
<dbReference type="InterPro" id="IPR056767">
    <property type="entry name" value="C2H2-Znf_KIN17"/>
</dbReference>
<gene>
    <name evidence="7" type="ORF">M501DRAFT_926759</name>
</gene>
<dbReference type="PANTHER" id="PTHR12805:SF0">
    <property type="entry name" value="DNA_RNA-BINDING PROTEIN KIN17"/>
    <property type="match status" value="1"/>
</dbReference>
<dbReference type="Gene3D" id="3.30.160.60">
    <property type="entry name" value="Classic Zinc Finger"/>
    <property type="match status" value="1"/>
</dbReference>
<feature type="domain" description="C2H2-type" evidence="6">
    <location>
        <begin position="28"/>
        <end position="50"/>
    </location>
</feature>
<feature type="region of interest" description="Disordered" evidence="5">
    <location>
        <begin position="177"/>
        <end position="270"/>
    </location>
</feature>
<keyword evidence="4" id="KW-0862">Zinc</keyword>
<dbReference type="GO" id="GO:0006974">
    <property type="term" value="P:DNA damage response"/>
    <property type="evidence" value="ECO:0007669"/>
    <property type="project" value="TreeGrafter"/>
</dbReference>
<feature type="compositionally biased region" description="Acidic residues" evidence="5">
    <location>
        <begin position="189"/>
        <end position="199"/>
    </location>
</feature>
<dbReference type="Proteomes" id="UP000799429">
    <property type="component" value="Unassembled WGS sequence"/>
</dbReference>
<dbReference type="PROSITE" id="PS00028">
    <property type="entry name" value="ZINC_FINGER_C2H2_1"/>
    <property type="match status" value="1"/>
</dbReference>
<evidence type="ECO:0000256" key="3">
    <source>
        <dbReference type="ARBA" id="ARBA00022771"/>
    </source>
</evidence>
<accession>A0A9P4SHH7</accession>
<dbReference type="InterPro" id="IPR013087">
    <property type="entry name" value="Znf_C2H2_type"/>
</dbReference>
<evidence type="ECO:0000313" key="7">
    <source>
        <dbReference type="EMBL" id="KAF2842753.1"/>
    </source>
</evidence>
<dbReference type="EMBL" id="MU006089">
    <property type="protein sequence ID" value="KAF2842753.1"/>
    <property type="molecule type" value="Genomic_DNA"/>
</dbReference>
<dbReference type="FunFam" id="1.10.10.2030:FF:000001">
    <property type="entry name" value="DNA/RNA-binding protein KIN17, putative"/>
    <property type="match status" value="1"/>
</dbReference>
<feature type="compositionally biased region" description="Basic and acidic residues" evidence="5">
    <location>
        <begin position="177"/>
        <end position="188"/>
    </location>
</feature>
<comment type="caution">
    <text evidence="7">The sequence shown here is derived from an EMBL/GenBank/DDBJ whole genome shotgun (WGS) entry which is preliminary data.</text>
</comment>
<dbReference type="InterPro" id="IPR036236">
    <property type="entry name" value="Znf_C2H2_sf"/>
</dbReference>
<dbReference type="PANTHER" id="PTHR12805">
    <property type="entry name" value="KIN17 KIN, ANTIGENIC DETERMINANT OF RECA PROTEIN HOMOLOG"/>
    <property type="match status" value="1"/>
</dbReference>
<sequence length="343" mass="39176">MPRAEVGSTKYLANRMKMKGLQRLRWYCQPCERQMRDENAFKQHTMSESHIRNMLAVGENTRSHISQWSTQFQNDFVNQLRTSHQEKPVVLNHMYQQYISHKEHIHMNATRWNSLTEFALYLGREGICCVEEDPEKGLTIAWINNSPDALRRQEALRKKERENRGDEEREQRMIREQVAKAKAQRETSTEDANEEEAEDATILQRAEGEKIKLSFGSKPQAVTPITPPKSESELGLGSDKAESQSPDVTRKQREVPQTATPPVDDRTTDAIPVKVSIASGAIKPKNIFAAAKKSNPLSNKKSILQLPPKKMSEAERIMKEEIERKRAREASGLGGSFKKQRIG</sequence>
<organism evidence="7 8">
    <name type="scientific">Patellaria atrata CBS 101060</name>
    <dbReference type="NCBI Taxonomy" id="1346257"/>
    <lineage>
        <taxon>Eukaryota</taxon>
        <taxon>Fungi</taxon>
        <taxon>Dikarya</taxon>
        <taxon>Ascomycota</taxon>
        <taxon>Pezizomycotina</taxon>
        <taxon>Dothideomycetes</taxon>
        <taxon>Dothideomycetes incertae sedis</taxon>
        <taxon>Patellariales</taxon>
        <taxon>Patellariaceae</taxon>
        <taxon>Patellaria</taxon>
    </lineage>
</organism>
<dbReference type="Gene3D" id="1.10.10.2030">
    <property type="entry name" value="DNA/RNA-binding protein Kin17, conserved domain"/>
    <property type="match status" value="1"/>
</dbReference>
<keyword evidence="2" id="KW-0479">Metal-binding</keyword>
<dbReference type="GO" id="GO:0005634">
    <property type="term" value="C:nucleus"/>
    <property type="evidence" value="ECO:0007669"/>
    <property type="project" value="TreeGrafter"/>
</dbReference>
<proteinExistence type="inferred from homology"/>
<dbReference type="Pfam" id="PF10357">
    <property type="entry name" value="WH_KIN17"/>
    <property type="match status" value="1"/>
</dbReference>
<dbReference type="AlphaFoldDB" id="A0A9P4SHH7"/>
<evidence type="ECO:0000256" key="4">
    <source>
        <dbReference type="ARBA" id="ARBA00022833"/>
    </source>
</evidence>
<comment type="similarity">
    <text evidence="1">Belongs to the KIN17 family.</text>
</comment>
<dbReference type="SMART" id="SM01253">
    <property type="entry name" value="Kin17_mid"/>
    <property type="match status" value="1"/>
</dbReference>
<dbReference type="GO" id="GO:0006260">
    <property type="term" value="P:DNA replication"/>
    <property type="evidence" value="ECO:0007669"/>
    <property type="project" value="TreeGrafter"/>
</dbReference>
<protein>
    <recommendedName>
        <fullName evidence="6">C2H2-type domain-containing protein</fullName>
    </recommendedName>
</protein>
<dbReference type="Pfam" id="PF25095">
    <property type="entry name" value="C2H2-zf_KIN17"/>
    <property type="match status" value="1"/>
</dbReference>
<evidence type="ECO:0000256" key="2">
    <source>
        <dbReference type="ARBA" id="ARBA00022723"/>
    </source>
</evidence>
<keyword evidence="3" id="KW-0863">Zinc-finger</keyword>
<keyword evidence="8" id="KW-1185">Reference proteome</keyword>